<organism evidence="1 2">
    <name type="scientific">Rhizobium phage RL2RES</name>
    <dbReference type="NCBI Taxonomy" id="103371"/>
    <lineage>
        <taxon>Viruses</taxon>
        <taxon>Duplodnaviria</taxon>
        <taxon>Heunggongvirae</taxon>
        <taxon>Uroviricota</taxon>
        <taxon>Caudoviricetes</taxon>
        <taxon>Pootjesviridae</taxon>
        <taxon>Innesvirus</taxon>
        <taxon>Innesvirus RL2RES</taxon>
    </lineage>
</organism>
<evidence type="ECO:0000313" key="1">
    <source>
        <dbReference type="EMBL" id="QGZ14126.1"/>
    </source>
</evidence>
<dbReference type="EMBL" id="MN549361">
    <property type="protein sequence ID" value="QGZ14126.1"/>
    <property type="molecule type" value="Genomic_DNA"/>
</dbReference>
<gene>
    <name evidence="1" type="ORF">RL2RES_242</name>
</gene>
<name>A0A6B9JD60_9CAUD</name>
<sequence>MAKISSYENKPLITSRKMTNPGDFEFLKLKIEGKEFLDKILSVVIFEDLKLPYVTGELVCLDTKNMPSSLPIIGGEKIDISIRDCFGDVEDYTFRAVKVSDKEPVSLGSLSYSIHFISSPGILTAMRKVSKAYQNMKTEDITRDVIGNFLTLPGDSFEVDYEETSNPISCIIPNWRPAHALNWLASRSISSREDHSYSPYVIFQERTGKFTRASLDFFYDDSSNVSKGELTLKNGRPSFGNQAPTLLSDPRMTTHILSLEDFSILKTTDYIENLMNGMYSNEVTQIDLFARVLESDEYRYFDDFAESKHLNTNPFVREGMLGFDEPSHWRTIPSHAGLFSDMDSKSNINDYASRHVAKWQQTEQMVIRGVLPGHFGLRVGQKYLLNIPEFRNISRQTQQKSDEYYSGQYLIEEIKHEFAADRHYYANVKMFTDSVSKKIEKIV</sequence>
<proteinExistence type="predicted"/>
<keyword evidence="2" id="KW-1185">Reference proteome</keyword>
<dbReference type="Proteomes" id="UP000433502">
    <property type="component" value="Segment"/>
</dbReference>
<evidence type="ECO:0000313" key="2">
    <source>
        <dbReference type="Proteomes" id="UP000433502"/>
    </source>
</evidence>
<reference evidence="1 2" key="1">
    <citation type="submission" date="2019-10" db="EMBL/GenBank/DDBJ databases">
        <title>Complete genome sequence of bacteriophage vB_RLeM_RL2RES.</title>
        <authorList>
            <person name="Gunathilake D."/>
            <person name="Bhat S."/>
            <person name="Yost C.K."/>
            <person name="Hynes M.F."/>
        </authorList>
    </citation>
    <scope>NUCLEOTIDE SEQUENCE [LARGE SCALE GENOMIC DNA]</scope>
</reference>
<accession>A0A6B9JD60</accession>
<protein>
    <submittedName>
        <fullName evidence="1">Uncharacterized protein</fullName>
    </submittedName>
</protein>